<dbReference type="EMBL" id="CAXLJM020000164">
    <property type="protein sequence ID" value="CAL8146937.1"/>
    <property type="molecule type" value="Genomic_DNA"/>
</dbReference>
<keyword evidence="3" id="KW-1185">Reference proteome</keyword>
<feature type="transmembrane region" description="Helical" evidence="1">
    <location>
        <begin position="90"/>
        <end position="111"/>
    </location>
</feature>
<evidence type="ECO:0000313" key="3">
    <source>
        <dbReference type="Proteomes" id="UP001642540"/>
    </source>
</evidence>
<proteinExistence type="predicted"/>
<feature type="transmembrane region" description="Helical" evidence="1">
    <location>
        <begin position="212"/>
        <end position="233"/>
    </location>
</feature>
<feature type="transmembrane region" description="Helical" evidence="1">
    <location>
        <begin position="41"/>
        <end position="65"/>
    </location>
</feature>
<keyword evidence="1" id="KW-0472">Membrane</keyword>
<protein>
    <recommendedName>
        <fullName evidence="4">Odorant receptor</fullName>
    </recommendedName>
</protein>
<accession>A0ABP1S975</accession>
<gene>
    <name evidence="2" type="ORF">ODALV1_LOCUS30984</name>
</gene>
<reference evidence="2 3" key="1">
    <citation type="submission" date="2024-08" db="EMBL/GenBank/DDBJ databases">
        <authorList>
            <person name="Cucini C."/>
            <person name="Frati F."/>
        </authorList>
    </citation>
    <scope>NUCLEOTIDE SEQUENCE [LARGE SCALE GENOMIC DNA]</scope>
</reference>
<organism evidence="2 3">
    <name type="scientific">Orchesella dallaii</name>
    <dbReference type="NCBI Taxonomy" id="48710"/>
    <lineage>
        <taxon>Eukaryota</taxon>
        <taxon>Metazoa</taxon>
        <taxon>Ecdysozoa</taxon>
        <taxon>Arthropoda</taxon>
        <taxon>Hexapoda</taxon>
        <taxon>Collembola</taxon>
        <taxon>Entomobryomorpha</taxon>
        <taxon>Entomobryoidea</taxon>
        <taxon>Orchesellidae</taxon>
        <taxon>Orchesellinae</taxon>
        <taxon>Orchesella</taxon>
    </lineage>
</organism>
<comment type="caution">
    <text evidence="2">The sequence shown here is derived from an EMBL/GenBank/DDBJ whole genome shotgun (WGS) entry which is preliminary data.</text>
</comment>
<evidence type="ECO:0000313" key="2">
    <source>
        <dbReference type="EMBL" id="CAL8146937.1"/>
    </source>
</evidence>
<feature type="transmembrane region" description="Helical" evidence="1">
    <location>
        <begin position="302"/>
        <end position="319"/>
    </location>
</feature>
<evidence type="ECO:0008006" key="4">
    <source>
        <dbReference type="Google" id="ProtNLM"/>
    </source>
</evidence>
<name>A0ABP1S975_9HEXA</name>
<evidence type="ECO:0000256" key="1">
    <source>
        <dbReference type="SAM" id="Phobius"/>
    </source>
</evidence>
<dbReference type="Proteomes" id="UP001642540">
    <property type="component" value="Unassembled WGS sequence"/>
</dbReference>
<feature type="transmembrane region" description="Helical" evidence="1">
    <location>
        <begin position="162"/>
        <end position="182"/>
    </location>
</feature>
<keyword evidence="1" id="KW-0812">Transmembrane</keyword>
<keyword evidence="1" id="KW-1133">Transmembrane helix</keyword>
<sequence length="428" mass="49974">MISPNFLRIVKWRMAIMKFSHFTFISWESDTNRMVLKRSPYCIYSSCCLIFYLYAVGAFSLYSAYEYIFPEPENGESDVFDVDFQPRDEALSILCGLAHLMYALACTGMFGNLEVLMITKRLEFVKFVNMTIQNDLRYQEIYKEYLKHHPNIKRYHKVSDSVILLLAVGTLVVPVLFGIVIFQEFSPEHQILLEYFEIEVKYEWKFFILHPFISYIVLQAADIFFIIDVASLIQLTSCPNWMELIHTDNVEIEEGTPKFRCHIGCTLNEVQVLRFYTEQQLLQEAFNDMFANHLLTGHHSSFLHIITFGLFICIRYWRIIHKPGFLMAPVAAFCCMLTEYIEDVEMGDEEKRQQEEKKRLLDEEVVQGSSPGVAAEKISPLAKEEEISERLRVRCPYKRVVIICRGAKQRSMSECSSKELFRAEIVGE</sequence>